<evidence type="ECO:0000313" key="3">
    <source>
        <dbReference type="Proteomes" id="UP000094236"/>
    </source>
</evidence>
<evidence type="ECO:0000256" key="1">
    <source>
        <dbReference type="SAM" id="Coils"/>
    </source>
</evidence>
<evidence type="ECO:0000313" key="2">
    <source>
        <dbReference type="EMBL" id="ODV95648.1"/>
    </source>
</evidence>
<proteinExistence type="predicted"/>
<dbReference type="EMBL" id="KV454014">
    <property type="protein sequence ID" value="ODV95648.1"/>
    <property type="molecule type" value="Genomic_DNA"/>
</dbReference>
<keyword evidence="3" id="KW-1185">Reference proteome</keyword>
<accession>A0A1E4TVG3</accession>
<feature type="coiled-coil region" evidence="1">
    <location>
        <begin position="441"/>
        <end position="468"/>
    </location>
</feature>
<keyword evidence="1" id="KW-0175">Coiled coil</keyword>
<protein>
    <recommendedName>
        <fullName evidence="4">Myb-like domain-containing protein</fullName>
    </recommendedName>
</protein>
<sequence>MKLYEKCYKISQNRDKPYNEEQQEKLMHFSILNILKLRDYIQLLDGLEYCLTEIYPQIHGYWIPLDEARKMFEKMDYNADIVTTEEAFDKFLKLGKFSNSKEISLNVDIVSPPLQNSNDKKKGTVLSRDLKDVETSKVNGIGASIIALNPITLVERHEWSKDELIVLFESIEKYGLNYEKISDIFKSNNHRRSPSALRSFIESPDNESFPELKMLFGNANSTYNSKDWFASVKKLISSLFKIDSETGDESNRMNYSRRASLQEIKKQALTLRSNSSNRSLFPHWAETAASADENCNSKSERKTSGFKRSTSLKRSDHFWVTIDLKKTSFKFNGTNNDNSNLLVQDAQEISDKLVISETQAQAPTQSSISIDSIENLAAVLKKASAENLTTLKNFEEMCERIYLNCADDKVKQVMEDEVFKFWRPVFKKIKYQADSGFSNKNKQELKENKKLKKKQKHKEKKRKKQKNKSLYKRLKLNDIGNTQKIVIELISKSNDTSFEVMNISERLDGNSSKSNGDSDYNSTN</sequence>
<dbReference type="AlphaFoldDB" id="A0A1E4TVG3"/>
<gene>
    <name evidence="2" type="ORF">PACTADRAFT_50346</name>
</gene>
<organism evidence="2 3">
    <name type="scientific">Pachysolen tannophilus NRRL Y-2460</name>
    <dbReference type="NCBI Taxonomy" id="669874"/>
    <lineage>
        <taxon>Eukaryota</taxon>
        <taxon>Fungi</taxon>
        <taxon>Dikarya</taxon>
        <taxon>Ascomycota</taxon>
        <taxon>Saccharomycotina</taxon>
        <taxon>Pichiomycetes</taxon>
        <taxon>Pachysolenaceae</taxon>
        <taxon>Pachysolen</taxon>
    </lineage>
</organism>
<name>A0A1E4TVG3_PACTA</name>
<reference evidence="3" key="1">
    <citation type="submission" date="2016-05" db="EMBL/GenBank/DDBJ databases">
        <title>Comparative genomics of biotechnologically important yeasts.</title>
        <authorList>
            <consortium name="DOE Joint Genome Institute"/>
            <person name="Riley R."/>
            <person name="Haridas S."/>
            <person name="Wolfe K.H."/>
            <person name="Lopes M.R."/>
            <person name="Hittinger C.T."/>
            <person name="Goker M."/>
            <person name="Salamov A."/>
            <person name="Wisecaver J."/>
            <person name="Long T.M."/>
            <person name="Aerts A.L."/>
            <person name="Barry K."/>
            <person name="Choi C."/>
            <person name="Clum A."/>
            <person name="Coughlan A.Y."/>
            <person name="Deshpande S."/>
            <person name="Douglass A.P."/>
            <person name="Hanson S.J."/>
            <person name="Klenk H.-P."/>
            <person name="Labutti K."/>
            <person name="Lapidus A."/>
            <person name="Lindquist E."/>
            <person name="Lipzen A."/>
            <person name="Meier-Kolthoff J.P."/>
            <person name="Ohm R.A."/>
            <person name="Otillar R.P."/>
            <person name="Pangilinan J."/>
            <person name="Peng Y."/>
            <person name="Rokas A."/>
            <person name="Rosa C.A."/>
            <person name="Scheuner C."/>
            <person name="Sibirny A.A."/>
            <person name="Slot J.C."/>
            <person name="Stielow J.B."/>
            <person name="Sun H."/>
            <person name="Kurtzman C.P."/>
            <person name="Blackwell M."/>
            <person name="Grigoriev I.V."/>
            <person name="Jeffries T.W."/>
        </authorList>
    </citation>
    <scope>NUCLEOTIDE SEQUENCE [LARGE SCALE GENOMIC DNA]</scope>
    <source>
        <strain evidence="3">NRRL Y-2460</strain>
    </source>
</reference>
<evidence type="ECO:0008006" key="4">
    <source>
        <dbReference type="Google" id="ProtNLM"/>
    </source>
</evidence>
<dbReference type="Proteomes" id="UP000094236">
    <property type="component" value="Unassembled WGS sequence"/>
</dbReference>